<organism evidence="2 3">
    <name type="scientific">Serratia rubidaea</name>
    <name type="common">Serratia marinorubra</name>
    <dbReference type="NCBI Taxonomy" id="61652"/>
    <lineage>
        <taxon>Bacteria</taxon>
        <taxon>Pseudomonadati</taxon>
        <taxon>Pseudomonadota</taxon>
        <taxon>Gammaproteobacteria</taxon>
        <taxon>Enterobacterales</taxon>
        <taxon>Yersiniaceae</taxon>
        <taxon>Serratia</taxon>
    </lineage>
</organism>
<evidence type="ECO:0000313" key="2">
    <source>
        <dbReference type="EMBL" id="VEA70893.1"/>
    </source>
</evidence>
<proteinExistence type="predicted"/>
<dbReference type="AlphaFoldDB" id="A0A3S4FX51"/>
<feature type="signal peptide" evidence="1">
    <location>
        <begin position="1"/>
        <end position="24"/>
    </location>
</feature>
<dbReference type="PROSITE" id="PS51257">
    <property type="entry name" value="PROKAR_LIPOPROTEIN"/>
    <property type="match status" value="1"/>
</dbReference>
<dbReference type="Proteomes" id="UP000271603">
    <property type="component" value="Chromosome"/>
</dbReference>
<evidence type="ECO:0000256" key="1">
    <source>
        <dbReference type="SAM" id="SignalP"/>
    </source>
</evidence>
<sequence>MKGHLFYGAVFFILAMVISACAQAETCPHWPAERLRNELNALEEQLRVGMRPITNADKV</sequence>
<accession>A0A3S4FX51</accession>
<keyword evidence="1" id="KW-0732">Signal</keyword>
<reference evidence="2 3" key="1">
    <citation type="submission" date="2018-12" db="EMBL/GenBank/DDBJ databases">
        <authorList>
            <consortium name="Pathogen Informatics"/>
        </authorList>
    </citation>
    <scope>NUCLEOTIDE SEQUENCE [LARGE SCALE GENOMIC DNA]</scope>
    <source>
        <strain evidence="2 3">NCTC9419</strain>
    </source>
</reference>
<gene>
    <name evidence="2" type="ORF">NCTC9419_02409</name>
</gene>
<name>A0A3S4FX51_SERRU</name>
<dbReference type="EMBL" id="LR134155">
    <property type="protein sequence ID" value="VEA70893.1"/>
    <property type="molecule type" value="Genomic_DNA"/>
</dbReference>
<evidence type="ECO:0000313" key="3">
    <source>
        <dbReference type="Proteomes" id="UP000271603"/>
    </source>
</evidence>
<protein>
    <submittedName>
        <fullName evidence="2">Uncharacterized protein</fullName>
    </submittedName>
</protein>
<feature type="chain" id="PRO_5018764583" evidence="1">
    <location>
        <begin position="25"/>
        <end position="59"/>
    </location>
</feature>